<dbReference type="PANTHER" id="PTHR43297:SF2">
    <property type="entry name" value="DIPEPTIDE TRANSPORT ATP-BINDING PROTEIN DPPD"/>
    <property type="match status" value="1"/>
</dbReference>
<dbReference type="AlphaFoldDB" id="A0A7W7PDG7"/>
<organism evidence="9 10">
    <name type="scientific">Streptomyces netropsis</name>
    <name type="common">Streptoverticillium netropsis</name>
    <dbReference type="NCBI Taxonomy" id="55404"/>
    <lineage>
        <taxon>Bacteria</taxon>
        <taxon>Bacillati</taxon>
        <taxon>Actinomycetota</taxon>
        <taxon>Actinomycetes</taxon>
        <taxon>Kitasatosporales</taxon>
        <taxon>Streptomycetaceae</taxon>
        <taxon>Streptomyces</taxon>
    </lineage>
</organism>
<dbReference type="EMBL" id="JACHJG010000003">
    <property type="protein sequence ID" value="MBB4885617.1"/>
    <property type="molecule type" value="Genomic_DNA"/>
</dbReference>
<name>A0A7W7PDG7_STRNE</name>
<evidence type="ECO:0000313" key="10">
    <source>
        <dbReference type="Proteomes" id="UP000556436"/>
    </source>
</evidence>
<keyword evidence="4" id="KW-1003">Cell membrane</keyword>
<dbReference type="InterPro" id="IPR003439">
    <property type="entry name" value="ABC_transporter-like_ATP-bd"/>
</dbReference>
<accession>A0A7W7PDG7</accession>
<evidence type="ECO:0000256" key="4">
    <source>
        <dbReference type="ARBA" id="ARBA00022475"/>
    </source>
</evidence>
<dbReference type="InterPro" id="IPR050388">
    <property type="entry name" value="ABC_Ni/Peptide_Import"/>
</dbReference>
<dbReference type="InterPro" id="IPR003593">
    <property type="entry name" value="AAA+_ATPase"/>
</dbReference>
<dbReference type="PROSITE" id="PS50893">
    <property type="entry name" value="ABC_TRANSPORTER_2"/>
    <property type="match status" value="1"/>
</dbReference>
<feature type="domain" description="ABC transporter" evidence="8">
    <location>
        <begin position="27"/>
        <end position="280"/>
    </location>
</feature>
<keyword evidence="7" id="KW-0472">Membrane</keyword>
<gene>
    <name evidence="9" type="ORF">FHS38_001646</name>
</gene>
<evidence type="ECO:0000256" key="2">
    <source>
        <dbReference type="ARBA" id="ARBA00005417"/>
    </source>
</evidence>
<sequence>MTDLSKSGAVGEPVRAGAATPSAFLDVRDLRIHFPTDDGLVKSVDGLSFQLEKGRTLGIVGESGSGKSVTSLGIMGLHTVGQYGRGKARISGEIWLDGKELMSADPDEVRRLRGREMAMIFQDPLSAMHPYFTIGAQITEAYRVHHDVDKKAARKRAIELLDRVGIPQPDRRVDDYPHQFSGGMRQRAMIAMALVNNPELLIADEPTTALDVTVQAQILDLIRDLQKEFGSAVIIITHDLGVVAELADDILVMYGGRCVERGPAEKVFYEPQHPYTWGLLGSMPRIDRDQTERLIPVKGSPPSLINVPSGCAFNPRCPYADVPKDGVTRTERPELRLVTGGEGGRHHSACHMSQEERTRIWTEEIAPKL</sequence>
<dbReference type="InterPro" id="IPR017871">
    <property type="entry name" value="ABC_transporter-like_CS"/>
</dbReference>
<dbReference type="CDD" id="cd03257">
    <property type="entry name" value="ABC_NikE_OppD_transporters"/>
    <property type="match status" value="1"/>
</dbReference>
<keyword evidence="10" id="KW-1185">Reference proteome</keyword>
<evidence type="ECO:0000313" key="9">
    <source>
        <dbReference type="EMBL" id="MBB4885617.1"/>
    </source>
</evidence>
<dbReference type="SMART" id="SM00382">
    <property type="entry name" value="AAA"/>
    <property type="match status" value="1"/>
</dbReference>
<evidence type="ECO:0000256" key="6">
    <source>
        <dbReference type="ARBA" id="ARBA00022840"/>
    </source>
</evidence>
<dbReference type="PANTHER" id="PTHR43297">
    <property type="entry name" value="OLIGOPEPTIDE TRANSPORT ATP-BINDING PROTEIN APPD"/>
    <property type="match status" value="1"/>
</dbReference>
<dbReference type="Pfam" id="PF00005">
    <property type="entry name" value="ABC_tran"/>
    <property type="match status" value="1"/>
</dbReference>
<dbReference type="GO" id="GO:0005524">
    <property type="term" value="F:ATP binding"/>
    <property type="evidence" value="ECO:0007669"/>
    <property type="project" value="UniProtKB-KW"/>
</dbReference>
<evidence type="ECO:0000256" key="7">
    <source>
        <dbReference type="ARBA" id="ARBA00023136"/>
    </source>
</evidence>
<keyword evidence="5" id="KW-0547">Nucleotide-binding</keyword>
<dbReference type="PROSITE" id="PS00211">
    <property type="entry name" value="ABC_TRANSPORTER_1"/>
    <property type="match status" value="1"/>
</dbReference>
<dbReference type="GO" id="GO:0015833">
    <property type="term" value="P:peptide transport"/>
    <property type="evidence" value="ECO:0007669"/>
    <property type="project" value="InterPro"/>
</dbReference>
<evidence type="ECO:0000256" key="1">
    <source>
        <dbReference type="ARBA" id="ARBA00004202"/>
    </source>
</evidence>
<keyword evidence="3" id="KW-0813">Transport</keyword>
<dbReference type="GO" id="GO:0016887">
    <property type="term" value="F:ATP hydrolysis activity"/>
    <property type="evidence" value="ECO:0007669"/>
    <property type="project" value="InterPro"/>
</dbReference>
<dbReference type="Gene3D" id="3.40.50.300">
    <property type="entry name" value="P-loop containing nucleotide triphosphate hydrolases"/>
    <property type="match status" value="1"/>
</dbReference>
<dbReference type="SUPFAM" id="SSF52540">
    <property type="entry name" value="P-loop containing nucleoside triphosphate hydrolases"/>
    <property type="match status" value="1"/>
</dbReference>
<evidence type="ECO:0000256" key="3">
    <source>
        <dbReference type="ARBA" id="ARBA00022448"/>
    </source>
</evidence>
<dbReference type="Proteomes" id="UP000556436">
    <property type="component" value="Unassembled WGS sequence"/>
</dbReference>
<dbReference type="FunFam" id="3.40.50.300:FF:000016">
    <property type="entry name" value="Oligopeptide ABC transporter ATP-binding component"/>
    <property type="match status" value="1"/>
</dbReference>
<dbReference type="Pfam" id="PF08352">
    <property type="entry name" value="oligo_HPY"/>
    <property type="match status" value="1"/>
</dbReference>
<dbReference type="GO" id="GO:0005886">
    <property type="term" value="C:plasma membrane"/>
    <property type="evidence" value="ECO:0007669"/>
    <property type="project" value="UniProtKB-SubCell"/>
</dbReference>
<comment type="similarity">
    <text evidence="2">Belongs to the ABC transporter superfamily.</text>
</comment>
<dbReference type="InterPro" id="IPR027417">
    <property type="entry name" value="P-loop_NTPase"/>
</dbReference>
<reference evidence="9 10" key="1">
    <citation type="submission" date="2020-08" db="EMBL/GenBank/DDBJ databases">
        <title>Genomic Encyclopedia of Type Strains, Phase III (KMG-III): the genomes of soil and plant-associated and newly described type strains.</title>
        <authorList>
            <person name="Whitman W."/>
        </authorList>
    </citation>
    <scope>NUCLEOTIDE SEQUENCE [LARGE SCALE GENOMIC DNA]</scope>
    <source>
        <strain evidence="9 10">CECT 3265</strain>
    </source>
</reference>
<dbReference type="InterPro" id="IPR013563">
    <property type="entry name" value="Oligopep_ABC_C"/>
</dbReference>
<evidence type="ECO:0000256" key="5">
    <source>
        <dbReference type="ARBA" id="ARBA00022741"/>
    </source>
</evidence>
<dbReference type="NCBIfam" id="TIGR01727">
    <property type="entry name" value="oligo_HPY"/>
    <property type="match status" value="1"/>
</dbReference>
<protein>
    <submittedName>
        <fullName evidence="9">Peptide/nickel transport system ATP-binding protein</fullName>
    </submittedName>
</protein>
<comment type="subcellular location">
    <subcellularLocation>
        <location evidence="1">Cell membrane</location>
        <topology evidence="1">Peripheral membrane protein</topology>
    </subcellularLocation>
</comment>
<dbReference type="RefSeq" id="WP_184732352.1">
    <property type="nucleotide sequence ID" value="NZ_BMRW01000010.1"/>
</dbReference>
<evidence type="ECO:0000259" key="8">
    <source>
        <dbReference type="PROSITE" id="PS50893"/>
    </source>
</evidence>
<proteinExistence type="inferred from homology"/>
<comment type="caution">
    <text evidence="9">The sequence shown here is derived from an EMBL/GenBank/DDBJ whole genome shotgun (WGS) entry which is preliminary data.</text>
</comment>
<keyword evidence="6 9" id="KW-0067">ATP-binding</keyword>